<dbReference type="Proteomes" id="UP001234216">
    <property type="component" value="Unassembled WGS sequence"/>
</dbReference>
<dbReference type="InterPro" id="IPR000600">
    <property type="entry name" value="ROK"/>
</dbReference>
<accession>A0AAW8FVT7</accession>
<comment type="similarity">
    <text evidence="1">Belongs to the ROK (NagC/XylR) family.</text>
</comment>
<comment type="caution">
    <text evidence="2">The sequence shown here is derived from an EMBL/GenBank/DDBJ whole genome shotgun (WGS) entry which is preliminary data.</text>
</comment>
<keyword evidence="2" id="KW-0418">Kinase</keyword>
<evidence type="ECO:0000256" key="1">
    <source>
        <dbReference type="ARBA" id="ARBA00006479"/>
    </source>
</evidence>
<gene>
    <name evidence="2" type="ORF">QFZ22_009132</name>
</gene>
<dbReference type="Pfam" id="PF13412">
    <property type="entry name" value="HTH_24"/>
    <property type="match status" value="1"/>
</dbReference>
<sequence>MIGRSGGHRSLFRNAQPILLLLLTKEKKPSKFPAMRSTPRAETFPANTPAASQVFTTVLSQGPLPRLEVARRVGLSPAAVTKAVRPLIEAGYLVEGADEEARPALGRPANLVRVDGGRALFIGVKVTGDEIIGVLTDLCCRIRVARHLPLSDREPRTVLASITELVQRLLAEADGSTAPVLGLGIAVSGDVDRGEGTVRYSPFLEWRDIPLAELAATTTGLPVTVDNDVRALTVAEQWFGAGVGLSDFAVVTVGAGIGCGLVVHGRVVAGAHGVAGEIGHVTVDPAGPLCHCGNRGCVEAIAGEAAIVRQVREATGAELPDADAALRLARDGVAGARDVYARAGEAIGRGIATVANLLGPERVIISGEGLAAYDLFAEQIRDAFVAAAFGSAAQCDVRTRPLPFDEWARGAAATAIQSFITPDPSR</sequence>
<dbReference type="SUPFAM" id="SSF46785">
    <property type="entry name" value="Winged helix' DNA-binding domain"/>
    <property type="match status" value="1"/>
</dbReference>
<dbReference type="AlphaFoldDB" id="A0AAW8FVT7"/>
<dbReference type="PANTHER" id="PTHR18964">
    <property type="entry name" value="ROK (REPRESSOR, ORF, KINASE) FAMILY"/>
    <property type="match status" value="1"/>
</dbReference>
<dbReference type="EMBL" id="JAUSZV010000005">
    <property type="protein sequence ID" value="MDQ0913147.1"/>
    <property type="molecule type" value="Genomic_DNA"/>
</dbReference>
<proteinExistence type="inferred from homology"/>
<dbReference type="Pfam" id="PF00480">
    <property type="entry name" value="ROK"/>
    <property type="match status" value="1"/>
</dbReference>
<name>A0AAW8FVT7_9ACTN</name>
<dbReference type="Gene3D" id="3.30.420.40">
    <property type="match status" value="2"/>
</dbReference>
<dbReference type="GO" id="GO:0016301">
    <property type="term" value="F:kinase activity"/>
    <property type="evidence" value="ECO:0007669"/>
    <property type="project" value="UniProtKB-KW"/>
</dbReference>
<dbReference type="SUPFAM" id="SSF53067">
    <property type="entry name" value="Actin-like ATPase domain"/>
    <property type="match status" value="1"/>
</dbReference>
<dbReference type="InterPro" id="IPR036388">
    <property type="entry name" value="WH-like_DNA-bd_sf"/>
</dbReference>
<dbReference type="PROSITE" id="PS01125">
    <property type="entry name" value="ROK"/>
    <property type="match status" value="1"/>
</dbReference>
<dbReference type="InterPro" id="IPR049874">
    <property type="entry name" value="ROK_cs"/>
</dbReference>
<protein>
    <submittedName>
        <fullName evidence="2">NBD/HSP70 family sugar kinase</fullName>
    </submittedName>
</protein>
<dbReference type="InterPro" id="IPR043129">
    <property type="entry name" value="ATPase_NBD"/>
</dbReference>
<dbReference type="InterPro" id="IPR036390">
    <property type="entry name" value="WH_DNA-bd_sf"/>
</dbReference>
<evidence type="ECO:0000313" key="2">
    <source>
        <dbReference type="EMBL" id="MDQ0913147.1"/>
    </source>
</evidence>
<evidence type="ECO:0000313" key="3">
    <source>
        <dbReference type="Proteomes" id="UP001234216"/>
    </source>
</evidence>
<dbReference type="CDD" id="cd24073">
    <property type="entry name" value="ASKHA_ATPase_ROK_CYANR"/>
    <property type="match status" value="1"/>
</dbReference>
<reference evidence="2" key="1">
    <citation type="submission" date="2023-07" db="EMBL/GenBank/DDBJ databases">
        <title>Comparative genomics of wheat-associated soil bacteria to identify genetic determinants of phenazine resistance.</title>
        <authorList>
            <person name="Mouncey N."/>
        </authorList>
    </citation>
    <scope>NUCLEOTIDE SEQUENCE</scope>
    <source>
        <strain evidence="2">V4I22</strain>
    </source>
</reference>
<dbReference type="Gene3D" id="1.10.10.10">
    <property type="entry name" value="Winged helix-like DNA-binding domain superfamily/Winged helix DNA-binding domain"/>
    <property type="match status" value="1"/>
</dbReference>
<keyword evidence="2" id="KW-0808">Transferase</keyword>
<dbReference type="PANTHER" id="PTHR18964:SF149">
    <property type="entry name" value="BIFUNCTIONAL UDP-N-ACETYLGLUCOSAMINE 2-EPIMERASE_N-ACETYLMANNOSAMINE KINASE"/>
    <property type="match status" value="1"/>
</dbReference>
<organism evidence="2 3">
    <name type="scientific">Streptomyces canus</name>
    <dbReference type="NCBI Taxonomy" id="58343"/>
    <lineage>
        <taxon>Bacteria</taxon>
        <taxon>Bacillati</taxon>
        <taxon>Actinomycetota</taxon>
        <taxon>Actinomycetes</taxon>
        <taxon>Kitasatosporales</taxon>
        <taxon>Streptomycetaceae</taxon>
        <taxon>Streptomyces</taxon>
        <taxon>Streptomyces aurantiacus group</taxon>
    </lineage>
</organism>